<dbReference type="PANTHER" id="PTHR43619:SF2">
    <property type="entry name" value="S-ADENOSYL-L-METHIONINE-DEPENDENT METHYLTRANSFERASES SUPERFAMILY PROTEIN"/>
    <property type="match status" value="1"/>
</dbReference>
<comment type="function">
    <text evidence="1 6">Exhibits S-adenosyl-L-methionine-dependent methyltransferase activity.</text>
</comment>
<dbReference type="EMBL" id="VUOB01000038">
    <property type="protein sequence ID" value="KAA2259413.1"/>
    <property type="molecule type" value="Genomic_DNA"/>
</dbReference>
<name>A0A5B2X894_9PSEU</name>
<dbReference type="RefSeq" id="WP_149851327.1">
    <property type="nucleotide sequence ID" value="NZ_VUOB01000038.1"/>
</dbReference>
<dbReference type="InterPro" id="IPR007213">
    <property type="entry name" value="Ppm1/Ppm2/Tcmp"/>
</dbReference>
<evidence type="ECO:0000256" key="3">
    <source>
        <dbReference type="ARBA" id="ARBA00022603"/>
    </source>
</evidence>
<dbReference type="PANTHER" id="PTHR43619">
    <property type="entry name" value="S-ADENOSYL-L-METHIONINE-DEPENDENT METHYLTRANSFERASE YKTD-RELATED"/>
    <property type="match status" value="1"/>
</dbReference>
<comment type="caution">
    <text evidence="7">The sequence shown here is derived from an EMBL/GenBank/DDBJ whole genome shotgun (WGS) entry which is preliminary data.</text>
</comment>
<dbReference type="AlphaFoldDB" id="A0A5B2X894"/>
<dbReference type="GO" id="GO:0032259">
    <property type="term" value="P:methylation"/>
    <property type="evidence" value="ECO:0007669"/>
    <property type="project" value="UniProtKB-KW"/>
</dbReference>
<keyword evidence="5 6" id="KW-0949">S-adenosyl-L-methionine</keyword>
<dbReference type="Gene3D" id="3.40.50.150">
    <property type="entry name" value="Vaccinia Virus protein VP39"/>
    <property type="match status" value="1"/>
</dbReference>
<evidence type="ECO:0000313" key="8">
    <source>
        <dbReference type="Proteomes" id="UP000323454"/>
    </source>
</evidence>
<dbReference type="EC" id="2.1.1.-" evidence="6"/>
<dbReference type="NCBIfam" id="TIGR00027">
    <property type="entry name" value="mthyl_TIGR00027"/>
    <property type="match status" value="1"/>
</dbReference>
<dbReference type="Proteomes" id="UP000323454">
    <property type="component" value="Unassembled WGS sequence"/>
</dbReference>
<evidence type="ECO:0000256" key="1">
    <source>
        <dbReference type="ARBA" id="ARBA00003907"/>
    </source>
</evidence>
<dbReference type="InterPro" id="IPR011610">
    <property type="entry name" value="SAM_mthyl_Trfase_ML2640-like"/>
</dbReference>
<reference evidence="7 8" key="2">
    <citation type="submission" date="2019-09" db="EMBL/GenBank/DDBJ databases">
        <authorList>
            <person name="Jin C."/>
        </authorList>
    </citation>
    <scope>NUCLEOTIDE SEQUENCE [LARGE SCALE GENOMIC DNA]</scope>
    <source>
        <strain evidence="7 8">AN110305</strain>
    </source>
</reference>
<organism evidence="7 8">
    <name type="scientific">Solihabitans fulvus</name>
    <dbReference type="NCBI Taxonomy" id="1892852"/>
    <lineage>
        <taxon>Bacteria</taxon>
        <taxon>Bacillati</taxon>
        <taxon>Actinomycetota</taxon>
        <taxon>Actinomycetes</taxon>
        <taxon>Pseudonocardiales</taxon>
        <taxon>Pseudonocardiaceae</taxon>
        <taxon>Solihabitans</taxon>
    </lineage>
</organism>
<protein>
    <recommendedName>
        <fullName evidence="6">S-adenosyl-L-methionine-dependent methyltransferase</fullName>
        <ecNumber evidence="6">2.1.1.-</ecNumber>
    </recommendedName>
</protein>
<dbReference type="GO" id="GO:0008168">
    <property type="term" value="F:methyltransferase activity"/>
    <property type="evidence" value="ECO:0007669"/>
    <property type="project" value="UniProtKB-UniRule"/>
</dbReference>
<keyword evidence="8" id="KW-1185">Reference proteome</keyword>
<keyword evidence="3 6" id="KW-0489">Methyltransferase</keyword>
<dbReference type="Pfam" id="PF04072">
    <property type="entry name" value="LCM"/>
    <property type="match status" value="1"/>
</dbReference>
<dbReference type="OrthoDB" id="9806164at2"/>
<proteinExistence type="inferred from homology"/>
<evidence type="ECO:0000256" key="5">
    <source>
        <dbReference type="ARBA" id="ARBA00022691"/>
    </source>
</evidence>
<accession>A0A5B2X894</accession>
<dbReference type="SUPFAM" id="SSF53335">
    <property type="entry name" value="S-adenosyl-L-methionine-dependent methyltransferases"/>
    <property type="match status" value="1"/>
</dbReference>
<gene>
    <name evidence="7" type="ORF">F0L68_20955</name>
</gene>
<evidence type="ECO:0000313" key="7">
    <source>
        <dbReference type="EMBL" id="KAA2259413.1"/>
    </source>
</evidence>
<evidence type="ECO:0000256" key="2">
    <source>
        <dbReference type="ARBA" id="ARBA00008138"/>
    </source>
</evidence>
<dbReference type="InterPro" id="IPR029063">
    <property type="entry name" value="SAM-dependent_MTases_sf"/>
</dbReference>
<keyword evidence="4 7" id="KW-0808">Transferase</keyword>
<reference evidence="7 8" key="1">
    <citation type="submission" date="2019-09" db="EMBL/GenBank/DDBJ databases">
        <title>Goodfellowia gen. nov., a new genus of the Pseudonocardineae related to Actinoalloteichus, containing Goodfellowia coeruleoviolacea gen. nov., comb. nov. gen. nov., comb. nov.</title>
        <authorList>
            <person name="Labeda D."/>
        </authorList>
    </citation>
    <scope>NUCLEOTIDE SEQUENCE [LARGE SCALE GENOMIC DNA]</scope>
    <source>
        <strain evidence="7 8">AN110305</strain>
    </source>
</reference>
<comment type="similarity">
    <text evidence="2 6">Belongs to the UPF0677 family.</text>
</comment>
<evidence type="ECO:0000256" key="4">
    <source>
        <dbReference type="ARBA" id="ARBA00022679"/>
    </source>
</evidence>
<evidence type="ECO:0000256" key="6">
    <source>
        <dbReference type="RuleBase" id="RU362030"/>
    </source>
</evidence>
<sequence length="257" mass="27603">MTADAPTGVGATALAVAGFRALESERADRLFEDPFAADFVAAIGGTVALEPKWVGLAHHVSIRTRFFDDQLLEAAEAGCRQVVLLAAGLDTRALRLAWPDGTTVFELDLPDVLAFKERVLAGRPPRCDRRTVVADLREDWPAALVAAGLRVDEPIAWLAEGILVYLTGDEVERLIGALRGVSPMGSRLALAHSLRNTRGVWRSTLTEEPVGWLARHGWHGVAHDTVGLSERYGRRVPGSGPSHAVLASAVRAQEPTG</sequence>